<feature type="transmembrane region" description="Helical" evidence="5">
    <location>
        <begin position="119"/>
        <end position="141"/>
    </location>
</feature>
<organism evidence="7 8">
    <name type="scientific">Actinoallomurus vinaceus</name>
    <dbReference type="NCBI Taxonomy" id="1080074"/>
    <lineage>
        <taxon>Bacteria</taxon>
        <taxon>Bacillati</taxon>
        <taxon>Actinomycetota</taxon>
        <taxon>Actinomycetes</taxon>
        <taxon>Streptosporangiales</taxon>
        <taxon>Thermomonosporaceae</taxon>
        <taxon>Actinoallomurus</taxon>
    </lineage>
</organism>
<feature type="transmembrane region" description="Helical" evidence="5">
    <location>
        <begin position="238"/>
        <end position="260"/>
    </location>
</feature>
<keyword evidence="3 5" id="KW-1133">Transmembrane helix</keyword>
<evidence type="ECO:0000256" key="3">
    <source>
        <dbReference type="ARBA" id="ARBA00022989"/>
    </source>
</evidence>
<keyword evidence="4 5" id="KW-0472">Membrane</keyword>
<keyword evidence="2 5" id="KW-0812">Transmembrane</keyword>
<feature type="transmembrane region" description="Helical" evidence="5">
    <location>
        <begin position="361"/>
        <end position="384"/>
    </location>
</feature>
<comment type="subcellular location">
    <subcellularLocation>
        <location evidence="1">Cell membrane</location>
        <topology evidence="1">Multi-pass membrane protein</topology>
    </subcellularLocation>
</comment>
<dbReference type="InterPro" id="IPR020846">
    <property type="entry name" value="MFS_dom"/>
</dbReference>
<evidence type="ECO:0000256" key="2">
    <source>
        <dbReference type="ARBA" id="ARBA00022692"/>
    </source>
</evidence>
<dbReference type="PANTHER" id="PTHR23523">
    <property type="match status" value="1"/>
</dbReference>
<reference evidence="8" key="1">
    <citation type="journal article" date="2019" name="Int. J. Syst. Evol. Microbiol.">
        <title>The Global Catalogue of Microorganisms (GCM) 10K type strain sequencing project: providing services to taxonomists for standard genome sequencing and annotation.</title>
        <authorList>
            <consortium name="The Broad Institute Genomics Platform"/>
            <consortium name="The Broad Institute Genome Sequencing Center for Infectious Disease"/>
            <person name="Wu L."/>
            <person name="Ma J."/>
        </authorList>
    </citation>
    <scope>NUCLEOTIDE SEQUENCE [LARGE SCALE GENOMIC DNA]</scope>
    <source>
        <strain evidence="8">JCM 17939</strain>
    </source>
</reference>
<feature type="transmembrane region" description="Helical" evidence="5">
    <location>
        <begin position="28"/>
        <end position="51"/>
    </location>
</feature>
<dbReference type="PANTHER" id="PTHR23523:SF2">
    <property type="entry name" value="2-NITROIMIDAZOLE TRANSPORTER"/>
    <property type="match status" value="1"/>
</dbReference>
<evidence type="ECO:0000313" key="8">
    <source>
        <dbReference type="Proteomes" id="UP001501442"/>
    </source>
</evidence>
<keyword evidence="8" id="KW-1185">Reference proteome</keyword>
<dbReference type="InterPro" id="IPR052524">
    <property type="entry name" value="MFS_Cyanate_Porter"/>
</dbReference>
<dbReference type="SUPFAM" id="SSF103473">
    <property type="entry name" value="MFS general substrate transporter"/>
    <property type="match status" value="1"/>
</dbReference>
<feature type="transmembrane region" description="Helical" evidence="5">
    <location>
        <begin position="272"/>
        <end position="291"/>
    </location>
</feature>
<comment type="caution">
    <text evidence="7">The sequence shown here is derived from an EMBL/GenBank/DDBJ whole genome shotgun (WGS) entry which is preliminary data.</text>
</comment>
<protein>
    <submittedName>
        <fullName evidence="7">CynX/NimT family MFS transporter</fullName>
    </submittedName>
</protein>
<dbReference type="Pfam" id="PF07690">
    <property type="entry name" value="MFS_1"/>
    <property type="match status" value="1"/>
</dbReference>
<sequence>MSNNEAVRPHCAEPPADRTRPALGRRHLAAAALVLAALNLRPAVTSVGPVLEEMRAALGMSATVAGLLTSLPALCFALVGFAAPRLARRHGADGVIAIGALVMTVGLATRAFAPDAPAFVALSAVALAGIALTNVLLPVVVKQRFPDRVGAMTGLYSMALNVGASTAAAVTVPLARGFGGDWRAGLGAWAVLAAVAVPAWFLLARRRAAVAPGVDVPVPATGGSAPDAGVRVGRNATAWALAVFFGLQAGAAYVIIGWLPQMFRDAGLSAETAGLLFAVTSLLGVPLSFALSAVAGRLRNQSGLAAVLAVCGLAGYAGLWAAPATGAWLWAVLLGLSNCAFPLVLTMIGMRGRDGATVTRLSAFAQSTGYLLSMPVPILVGTLYQHSGGWRAPLTLMAALMLLQLVAGLVAGRDRRIG</sequence>
<dbReference type="InterPro" id="IPR011701">
    <property type="entry name" value="MFS"/>
</dbReference>
<dbReference type="InterPro" id="IPR036259">
    <property type="entry name" value="MFS_trans_sf"/>
</dbReference>
<evidence type="ECO:0000259" key="6">
    <source>
        <dbReference type="PROSITE" id="PS50850"/>
    </source>
</evidence>
<dbReference type="Gene3D" id="1.20.1250.20">
    <property type="entry name" value="MFS general substrate transporter like domains"/>
    <property type="match status" value="2"/>
</dbReference>
<feature type="domain" description="Major facilitator superfamily (MFS) profile" evidence="6">
    <location>
        <begin position="25"/>
        <end position="416"/>
    </location>
</feature>
<feature type="transmembrane region" description="Helical" evidence="5">
    <location>
        <begin position="328"/>
        <end position="349"/>
    </location>
</feature>
<evidence type="ECO:0000313" key="7">
    <source>
        <dbReference type="EMBL" id="GAA4624441.1"/>
    </source>
</evidence>
<feature type="transmembrane region" description="Helical" evidence="5">
    <location>
        <begin position="303"/>
        <end position="322"/>
    </location>
</feature>
<dbReference type="Proteomes" id="UP001501442">
    <property type="component" value="Unassembled WGS sequence"/>
</dbReference>
<evidence type="ECO:0000256" key="5">
    <source>
        <dbReference type="SAM" id="Phobius"/>
    </source>
</evidence>
<proteinExistence type="predicted"/>
<feature type="transmembrane region" description="Helical" evidence="5">
    <location>
        <begin position="95"/>
        <end position="113"/>
    </location>
</feature>
<dbReference type="PROSITE" id="PS50850">
    <property type="entry name" value="MFS"/>
    <property type="match status" value="1"/>
</dbReference>
<evidence type="ECO:0000256" key="1">
    <source>
        <dbReference type="ARBA" id="ARBA00004651"/>
    </source>
</evidence>
<evidence type="ECO:0000256" key="4">
    <source>
        <dbReference type="ARBA" id="ARBA00023136"/>
    </source>
</evidence>
<dbReference type="EMBL" id="BAABHK010000003">
    <property type="protein sequence ID" value="GAA4624441.1"/>
    <property type="molecule type" value="Genomic_DNA"/>
</dbReference>
<dbReference type="RefSeq" id="WP_345430852.1">
    <property type="nucleotide sequence ID" value="NZ_BAABHK010000003.1"/>
</dbReference>
<accession>A0ABP8UAC2</accession>
<feature type="transmembrane region" description="Helical" evidence="5">
    <location>
        <begin position="57"/>
        <end position="83"/>
    </location>
</feature>
<feature type="transmembrane region" description="Helical" evidence="5">
    <location>
        <begin position="390"/>
        <end position="412"/>
    </location>
</feature>
<dbReference type="CDD" id="cd17339">
    <property type="entry name" value="MFS_NIMT_CynX_like"/>
    <property type="match status" value="1"/>
</dbReference>
<gene>
    <name evidence="7" type="ORF">GCM10023196_024590</name>
</gene>
<feature type="transmembrane region" description="Helical" evidence="5">
    <location>
        <begin position="153"/>
        <end position="174"/>
    </location>
</feature>
<feature type="transmembrane region" description="Helical" evidence="5">
    <location>
        <begin position="186"/>
        <end position="203"/>
    </location>
</feature>
<name>A0ABP8UAC2_9ACTN</name>